<dbReference type="Pfam" id="PF03988">
    <property type="entry name" value="DUF347"/>
    <property type="match status" value="1"/>
</dbReference>
<keyword evidence="2" id="KW-0472">Membrane</keyword>
<accession>A0ABS4LK80</accession>
<protein>
    <submittedName>
        <fullName evidence="3">Membrane-anchored protein</fullName>
    </submittedName>
</protein>
<dbReference type="Proteomes" id="UP001519309">
    <property type="component" value="Unassembled WGS sequence"/>
</dbReference>
<feature type="region of interest" description="Disordered" evidence="1">
    <location>
        <begin position="87"/>
        <end position="117"/>
    </location>
</feature>
<dbReference type="InterPro" id="IPR007136">
    <property type="entry name" value="DUF347"/>
</dbReference>
<sequence>MDRAERGCGALPVTGEPAVLVALMKVPAVSNVPLFWSAFVLTRSLGATVGDFLTKPVVKGGSNLGTIGSPAVLLAVLFGLLRPGTRAQGRPPAHGSGAGHPVGRVTVNRAPGVCPRS</sequence>
<evidence type="ECO:0000313" key="3">
    <source>
        <dbReference type="EMBL" id="MBP2047793.1"/>
    </source>
</evidence>
<keyword evidence="4" id="KW-1185">Reference proteome</keyword>
<name>A0ABS4LK80_9ACTN</name>
<proteinExistence type="predicted"/>
<keyword evidence="2" id="KW-0812">Transmembrane</keyword>
<organism evidence="3 4">
    <name type="scientific">Streptomyces griseochromogenes</name>
    <dbReference type="NCBI Taxonomy" id="68214"/>
    <lineage>
        <taxon>Bacteria</taxon>
        <taxon>Bacillati</taxon>
        <taxon>Actinomycetota</taxon>
        <taxon>Actinomycetes</taxon>
        <taxon>Kitasatosporales</taxon>
        <taxon>Streptomycetaceae</taxon>
        <taxon>Streptomyces</taxon>
    </lineage>
</organism>
<gene>
    <name evidence="3" type="ORF">J2Z21_000715</name>
</gene>
<evidence type="ECO:0000313" key="4">
    <source>
        <dbReference type="Proteomes" id="UP001519309"/>
    </source>
</evidence>
<comment type="caution">
    <text evidence="3">The sequence shown here is derived from an EMBL/GenBank/DDBJ whole genome shotgun (WGS) entry which is preliminary data.</text>
</comment>
<feature type="transmembrane region" description="Helical" evidence="2">
    <location>
        <begin position="62"/>
        <end position="81"/>
    </location>
</feature>
<keyword evidence="2" id="KW-1133">Transmembrane helix</keyword>
<dbReference type="EMBL" id="JAGGLP010000001">
    <property type="protein sequence ID" value="MBP2047793.1"/>
    <property type="molecule type" value="Genomic_DNA"/>
</dbReference>
<evidence type="ECO:0000256" key="1">
    <source>
        <dbReference type="SAM" id="MobiDB-lite"/>
    </source>
</evidence>
<reference evidence="3 4" key="1">
    <citation type="submission" date="2021-03" db="EMBL/GenBank/DDBJ databases">
        <title>Genomic Encyclopedia of Type Strains, Phase IV (KMG-IV): sequencing the most valuable type-strain genomes for metagenomic binning, comparative biology and taxonomic classification.</title>
        <authorList>
            <person name="Goeker M."/>
        </authorList>
    </citation>
    <scope>NUCLEOTIDE SEQUENCE [LARGE SCALE GENOMIC DNA]</scope>
    <source>
        <strain evidence="3 4">DSM 40499</strain>
    </source>
</reference>
<evidence type="ECO:0000256" key="2">
    <source>
        <dbReference type="SAM" id="Phobius"/>
    </source>
</evidence>